<accession>A0A4R3N5W9</accession>
<comment type="caution">
    <text evidence="1">The sequence shown here is derived from an EMBL/GenBank/DDBJ whole genome shotgun (WGS) entry which is preliminary data.</text>
</comment>
<reference evidence="1 2" key="1">
    <citation type="submission" date="2019-03" db="EMBL/GenBank/DDBJ databases">
        <title>Genomic Encyclopedia of Type Strains, Phase IV (KMG-IV): sequencing the most valuable type-strain genomes for metagenomic binning, comparative biology and taxonomic classification.</title>
        <authorList>
            <person name="Goeker M."/>
        </authorList>
    </citation>
    <scope>NUCLEOTIDE SEQUENCE [LARGE SCALE GENOMIC DNA]</scope>
    <source>
        <strain evidence="1 2">DSM 13605</strain>
    </source>
</reference>
<evidence type="ECO:0000313" key="1">
    <source>
        <dbReference type="EMBL" id="TCT23496.1"/>
    </source>
</evidence>
<sequence length="112" mass="12370">MRYHIRLPDPSIARGNTPGLAFQSHGADGFAEELQHALRTRDLFERWSAQLDDPEDADPALGATDPAATVSGEQHDLHIDLTVDTVLPSALLRQRMHLLAGDHWQLRDVTAA</sequence>
<dbReference type="OrthoDB" id="5985451at2"/>
<organism evidence="1 2">
    <name type="scientific">Thermomonas haemolytica</name>
    <dbReference type="NCBI Taxonomy" id="141949"/>
    <lineage>
        <taxon>Bacteria</taxon>
        <taxon>Pseudomonadati</taxon>
        <taxon>Pseudomonadota</taxon>
        <taxon>Gammaproteobacteria</taxon>
        <taxon>Lysobacterales</taxon>
        <taxon>Lysobacteraceae</taxon>
        <taxon>Thermomonas</taxon>
    </lineage>
</organism>
<evidence type="ECO:0000313" key="2">
    <source>
        <dbReference type="Proteomes" id="UP000295414"/>
    </source>
</evidence>
<gene>
    <name evidence="1" type="ORF">EDC34_10586</name>
</gene>
<keyword evidence="2" id="KW-1185">Reference proteome</keyword>
<dbReference type="AlphaFoldDB" id="A0A4R3N5W9"/>
<dbReference type="RefSeq" id="WP_114959949.1">
    <property type="nucleotide sequence ID" value="NZ_MSZW01000040.1"/>
</dbReference>
<name>A0A4R3N5W9_9GAMM</name>
<dbReference type="Proteomes" id="UP000295414">
    <property type="component" value="Unassembled WGS sequence"/>
</dbReference>
<protein>
    <submittedName>
        <fullName evidence="1">Uncharacterized protein</fullName>
    </submittedName>
</protein>
<dbReference type="EMBL" id="SMAP01000005">
    <property type="protein sequence ID" value="TCT23496.1"/>
    <property type="molecule type" value="Genomic_DNA"/>
</dbReference>
<proteinExistence type="predicted"/>